<feature type="non-terminal residue" evidence="1">
    <location>
        <position position="236"/>
    </location>
</feature>
<dbReference type="EMBL" id="LAZR01036852">
    <property type="protein sequence ID" value="KKL23769.1"/>
    <property type="molecule type" value="Genomic_DNA"/>
</dbReference>
<proteinExistence type="predicted"/>
<protein>
    <submittedName>
        <fullName evidence="1">Uncharacterized protein</fullName>
    </submittedName>
</protein>
<sequence length="236" mass="27096">MNSIKVRLKKKRGRGWVYQDIEIPTDEEMARIAAELHAKHEPALINVLGWQVFYHSGKDFSYTATEVDPFNGTIGDSDEHPSKTLSYCVFGYDADWRVSYSWNNGDDQPPTRQHEKGDIVPSEGLTEELNAVMLNGYQAVGKEVGYWAHYFYRSVWNNGGLYTAQKMLRKKLKNQSDQKGFRALIEAGRLDLSLESLVLQPRFRSLFTKEELAEAKRRLDMAPDYAKRIPMAPDEI</sequence>
<organism evidence="1">
    <name type="scientific">marine sediment metagenome</name>
    <dbReference type="NCBI Taxonomy" id="412755"/>
    <lineage>
        <taxon>unclassified sequences</taxon>
        <taxon>metagenomes</taxon>
        <taxon>ecological metagenomes</taxon>
    </lineage>
</organism>
<comment type="caution">
    <text evidence="1">The sequence shown here is derived from an EMBL/GenBank/DDBJ whole genome shotgun (WGS) entry which is preliminary data.</text>
</comment>
<name>A0A0F9BPG3_9ZZZZ</name>
<dbReference type="AlphaFoldDB" id="A0A0F9BPG3"/>
<gene>
    <name evidence="1" type="ORF">LCGC14_2422060</name>
</gene>
<reference evidence="1" key="1">
    <citation type="journal article" date="2015" name="Nature">
        <title>Complex archaea that bridge the gap between prokaryotes and eukaryotes.</title>
        <authorList>
            <person name="Spang A."/>
            <person name="Saw J.H."/>
            <person name="Jorgensen S.L."/>
            <person name="Zaremba-Niedzwiedzka K."/>
            <person name="Martijn J."/>
            <person name="Lind A.E."/>
            <person name="van Eijk R."/>
            <person name="Schleper C."/>
            <person name="Guy L."/>
            <person name="Ettema T.J."/>
        </authorList>
    </citation>
    <scope>NUCLEOTIDE SEQUENCE</scope>
</reference>
<evidence type="ECO:0000313" key="1">
    <source>
        <dbReference type="EMBL" id="KKL23769.1"/>
    </source>
</evidence>
<accession>A0A0F9BPG3</accession>